<dbReference type="Proteomes" id="UP001490365">
    <property type="component" value="Unassembled WGS sequence"/>
</dbReference>
<keyword evidence="2" id="KW-1185">Reference proteome</keyword>
<dbReference type="PANTHER" id="PTHR43434">
    <property type="entry name" value="PHOSPHOGLYCOLATE PHOSPHATASE"/>
    <property type="match status" value="1"/>
</dbReference>
<dbReference type="Pfam" id="PF00702">
    <property type="entry name" value="Hydrolase"/>
    <property type="match status" value="1"/>
</dbReference>
<dbReference type="RefSeq" id="WP_351962698.1">
    <property type="nucleotide sequence ID" value="NZ_JBEOZM010000057.1"/>
</dbReference>
<proteinExistence type="predicted"/>
<dbReference type="InterPro" id="IPR023214">
    <property type="entry name" value="HAD_sf"/>
</dbReference>
<evidence type="ECO:0000313" key="2">
    <source>
        <dbReference type="Proteomes" id="UP001490365"/>
    </source>
</evidence>
<dbReference type="GO" id="GO:0016787">
    <property type="term" value="F:hydrolase activity"/>
    <property type="evidence" value="ECO:0007669"/>
    <property type="project" value="UniProtKB-KW"/>
</dbReference>
<sequence length="221" mass="24419">MIRAPHIVWDWNGTLLGDGRIMMRSVIAAFACAGLPAVTIEDHRRHFTRPISTFFERLAKRPLSAADHGAIQQFFEAAYQGLAVHLTLSPHASEVLEKWAAAGRTQSLLSMHPHEKLIPEIEKYGIADFFVRADGYKGYGADTKADHLKAHLAALGDPSPDNVILIGDTLDDAVAARNAGLKCVIFHDAFNALQDLGHFDHLTVPVIRSLPEILGHFECWR</sequence>
<dbReference type="Gene3D" id="3.40.50.1000">
    <property type="entry name" value="HAD superfamily/HAD-like"/>
    <property type="match status" value="1"/>
</dbReference>
<dbReference type="PANTHER" id="PTHR43434:SF1">
    <property type="entry name" value="PHOSPHOGLYCOLATE PHOSPHATASE"/>
    <property type="match status" value="1"/>
</dbReference>
<dbReference type="InterPro" id="IPR050155">
    <property type="entry name" value="HAD-like_hydrolase_sf"/>
</dbReference>
<protein>
    <submittedName>
        <fullName evidence="1">HAD family hydrolase</fullName>
    </submittedName>
</protein>
<gene>
    <name evidence="1" type="ORF">ABT211_45810</name>
</gene>
<reference evidence="1 2" key="1">
    <citation type="submission" date="2024-06" db="EMBL/GenBank/DDBJ databases">
        <title>The Natural Products Discovery Center: Release of the First 8490 Sequenced Strains for Exploring Actinobacteria Biosynthetic Diversity.</title>
        <authorList>
            <person name="Kalkreuter E."/>
            <person name="Kautsar S.A."/>
            <person name="Yang D."/>
            <person name="Bader C.D."/>
            <person name="Teijaro C.N."/>
            <person name="Fluegel L."/>
            <person name="Davis C.M."/>
            <person name="Simpson J.R."/>
            <person name="Lauterbach L."/>
            <person name="Steele A.D."/>
            <person name="Gui C."/>
            <person name="Meng S."/>
            <person name="Li G."/>
            <person name="Viehrig K."/>
            <person name="Ye F."/>
            <person name="Su P."/>
            <person name="Kiefer A.F."/>
            <person name="Nichols A."/>
            <person name="Cepeda A.J."/>
            <person name="Yan W."/>
            <person name="Fan B."/>
            <person name="Jiang Y."/>
            <person name="Adhikari A."/>
            <person name="Zheng C.-J."/>
            <person name="Schuster L."/>
            <person name="Cowan T.M."/>
            <person name="Smanski M.J."/>
            <person name="Chevrette M.G."/>
            <person name="De Carvalho L.P.S."/>
            <person name="Shen B."/>
        </authorList>
    </citation>
    <scope>NUCLEOTIDE SEQUENCE [LARGE SCALE GENOMIC DNA]</scope>
    <source>
        <strain evidence="1 2">NPDC001694</strain>
    </source>
</reference>
<comment type="caution">
    <text evidence="1">The sequence shown here is derived from an EMBL/GenBank/DDBJ whole genome shotgun (WGS) entry which is preliminary data.</text>
</comment>
<evidence type="ECO:0000313" key="1">
    <source>
        <dbReference type="EMBL" id="MER6274483.1"/>
    </source>
</evidence>
<dbReference type="InterPro" id="IPR036412">
    <property type="entry name" value="HAD-like_sf"/>
</dbReference>
<dbReference type="Gene3D" id="1.10.150.240">
    <property type="entry name" value="Putative phosphatase, domain 2"/>
    <property type="match status" value="1"/>
</dbReference>
<keyword evidence="1" id="KW-0378">Hydrolase</keyword>
<dbReference type="InterPro" id="IPR023198">
    <property type="entry name" value="PGP-like_dom2"/>
</dbReference>
<accession>A0ABV1TWS4</accession>
<dbReference type="EMBL" id="JBEOZM010000057">
    <property type="protein sequence ID" value="MER6274483.1"/>
    <property type="molecule type" value="Genomic_DNA"/>
</dbReference>
<organism evidence="1 2">
    <name type="scientific">Streptomyces sp. 900105755</name>
    <dbReference type="NCBI Taxonomy" id="3154389"/>
    <lineage>
        <taxon>Bacteria</taxon>
        <taxon>Bacillati</taxon>
        <taxon>Actinomycetota</taxon>
        <taxon>Actinomycetes</taxon>
        <taxon>Kitasatosporales</taxon>
        <taxon>Streptomycetaceae</taxon>
        <taxon>Streptomyces</taxon>
    </lineage>
</organism>
<dbReference type="SUPFAM" id="SSF56784">
    <property type="entry name" value="HAD-like"/>
    <property type="match status" value="1"/>
</dbReference>
<name>A0ABV1TWS4_9ACTN</name>